<organism evidence="3 4">
    <name type="scientific">Cordyceps fumosorosea (strain ARSEF 2679)</name>
    <name type="common">Isaria fumosorosea</name>
    <dbReference type="NCBI Taxonomy" id="1081104"/>
    <lineage>
        <taxon>Eukaryota</taxon>
        <taxon>Fungi</taxon>
        <taxon>Dikarya</taxon>
        <taxon>Ascomycota</taxon>
        <taxon>Pezizomycotina</taxon>
        <taxon>Sordariomycetes</taxon>
        <taxon>Hypocreomycetidae</taxon>
        <taxon>Hypocreales</taxon>
        <taxon>Cordycipitaceae</taxon>
        <taxon>Cordyceps</taxon>
    </lineage>
</organism>
<evidence type="ECO:0000256" key="1">
    <source>
        <dbReference type="SAM" id="MobiDB-lite"/>
    </source>
</evidence>
<keyword evidence="4" id="KW-1185">Reference proteome</keyword>
<feature type="compositionally biased region" description="Low complexity" evidence="1">
    <location>
        <begin position="28"/>
        <end position="42"/>
    </location>
</feature>
<feature type="compositionally biased region" description="Low complexity" evidence="1">
    <location>
        <begin position="174"/>
        <end position="185"/>
    </location>
</feature>
<comment type="caution">
    <text evidence="3">The sequence shown here is derived from an EMBL/GenBank/DDBJ whole genome shotgun (WGS) entry which is preliminary data.</text>
</comment>
<dbReference type="STRING" id="1081104.A0A168DCD0"/>
<keyword evidence="3" id="KW-0808">Transferase</keyword>
<feature type="region of interest" description="Disordered" evidence="1">
    <location>
        <begin position="1"/>
        <end position="42"/>
    </location>
</feature>
<name>A0A168DCD0_CORFA</name>
<sequence length="303" mass="33247">MPDIPSPKKRPRTSHNDETAPPDPDKTPPSSKTSWSRSSSPSKRFQKIGSLVALTVPVHFTQTQILGTALPADAQGLLKTLSAVRGKARLLPAVLRSHPDFHDDDDILDFMWSDDFEGQDTIQEYKAAQRNHEELRPRNERYALPMIEPAMSAQIMPAFRPLLASGQQILLPSSSSISSATGGSRESAHGGEAAPAPRPAAAIGLSVHKMVDYVVALRPSDKLRVLIDAFLLGEPQERDSINQTRYTPLQKRPAPIFIETKTTSGVRDSASVQLGVWLAAWYERLRNITALAGSPQEKLLTLH</sequence>
<dbReference type="GO" id="GO:0008168">
    <property type="term" value="F:methyltransferase activity"/>
    <property type="evidence" value="ECO:0007669"/>
    <property type="project" value="UniProtKB-KW"/>
</dbReference>
<feature type="domain" description="PD-(D/E)XK nuclease-like" evidence="2">
    <location>
        <begin position="150"/>
        <end position="302"/>
    </location>
</feature>
<gene>
    <name evidence="3" type="ORF">ISF_01504</name>
</gene>
<dbReference type="Proteomes" id="UP000076744">
    <property type="component" value="Unassembled WGS sequence"/>
</dbReference>
<dbReference type="RefSeq" id="XP_018707877.1">
    <property type="nucleotide sequence ID" value="XM_018845111.1"/>
</dbReference>
<feature type="compositionally biased region" description="Basic and acidic residues" evidence="1">
    <location>
        <begin position="14"/>
        <end position="26"/>
    </location>
</feature>
<evidence type="ECO:0000259" key="2">
    <source>
        <dbReference type="Pfam" id="PF20516"/>
    </source>
</evidence>
<feature type="region of interest" description="Disordered" evidence="1">
    <location>
        <begin position="174"/>
        <end position="197"/>
    </location>
</feature>
<protein>
    <submittedName>
        <fullName evidence="3">Methyltransferase type 11</fullName>
    </submittedName>
</protein>
<proteinExistence type="predicted"/>
<dbReference type="OrthoDB" id="4869450at2759"/>
<dbReference type="InterPro" id="IPR046797">
    <property type="entry name" value="PDDEXK_12"/>
</dbReference>
<keyword evidence="3" id="KW-0489">Methyltransferase</keyword>
<dbReference type="EMBL" id="AZHB01000002">
    <property type="protein sequence ID" value="OAA72431.1"/>
    <property type="molecule type" value="Genomic_DNA"/>
</dbReference>
<dbReference type="GeneID" id="30017796"/>
<dbReference type="Pfam" id="PF20516">
    <property type="entry name" value="PDDEXK_12"/>
    <property type="match status" value="1"/>
</dbReference>
<dbReference type="AlphaFoldDB" id="A0A168DCD0"/>
<evidence type="ECO:0000313" key="4">
    <source>
        <dbReference type="Proteomes" id="UP000076744"/>
    </source>
</evidence>
<reference evidence="3 4" key="1">
    <citation type="journal article" date="2016" name="Genome Biol. Evol.">
        <title>Divergent and convergent evolution of fungal pathogenicity.</title>
        <authorList>
            <person name="Shang Y."/>
            <person name="Xiao G."/>
            <person name="Zheng P."/>
            <person name="Cen K."/>
            <person name="Zhan S."/>
            <person name="Wang C."/>
        </authorList>
    </citation>
    <scope>NUCLEOTIDE SEQUENCE [LARGE SCALE GENOMIC DNA]</scope>
    <source>
        <strain evidence="3 4">ARSEF 2679</strain>
    </source>
</reference>
<accession>A0A168DCD0</accession>
<dbReference type="GO" id="GO:0032259">
    <property type="term" value="P:methylation"/>
    <property type="evidence" value="ECO:0007669"/>
    <property type="project" value="UniProtKB-KW"/>
</dbReference>
<evidence type="ECO:0000313" key="3">
    <source>
        <dbReference type="EMBL" id="OAA72431.1"/>
    </source>
</evidence>